<dbReference type="InterPro" id="IPR036864">
    <property type="entry name" value="Zn2-C6_fun-type_DNA-bd_sf"/>
</dbReference>
<comment type="caution">
    <text evidence="4">The sequence shown here is derived from an EMBL/GenBank/DDBJ whole genome shotgun (WGS) entry which is preliminary data.</text>
</comment>
<gene>
    <name evidence="4" type="ORF">N8I77_010710</name>
</gene>
<dbReference type="SMART" id="SM00066">
    <property type="entry name" value="GAL4"/>
    <property type="match status" value="1"/>
</dbReference>
<dbReference type="GO" id="GO:0000981">
    <property type="term" value="F:DNA-binding transcription factor activity, RNA polymerase II-specific"/>
    <property type="evidence" value="ECO:0007669"/>
    <property type="project" value="InterPro"/>
</dbReference>
<accession>A0AAD9S916</accession>
<feature type="compositionally biased region" description="Low complexity" evidence="2">
    <location>
        <begin position="41"/>
        <end position="59"/>
    </location>
</feature>
<evidence type="ECO:0000256" key="1">
    <source>
        <dbReference type="ARBA" id="ARBA00023242"/>
    </source>
</evidence>
<dbReference type="GO" id="GO:0008270">
    <property type="term" value="F:zinc ion binding"/>
    <property type="evidence" value="ECO:0007669"/>
    <property type="project" value="InterPro"/>
</dbReference>
<dbReference type="Pfam" id="PF00172">
    <property type="entry name" value="Zn_clus"/>
    <property type="match status" value="1"/>
</dbReference>
<evidence type="ECO:0000259" key="3">
    <source>
        <dbReference type="PROSITE" id="PS50048"/>
    </source>
</evidence>
<dbReference type="SUPFAM" id="SSF57701">
    <property type="entry name" value="Zn2/Cys6 DNA-binding domain"/>
    <property type="match status" value="1"/>
</dbReference>
<feature type="region of interest" description="Disordered" evidence="2">
    <location>
        <begin position="1"/>
        <end position="75"/>
    </location>
</feature>
<evidence type="ECO:0000313" key="5">
    <source>
        <dbReference type="Proteomes" id="UP001265746"/>
    </source>
</evidence>
<sequence>MAPTKRSWEEANAGSDLDAASALQGSSSRHGSQPTRPLHVAAAARDASATSPTAAVPASQHASNGSMGGSASQHVPMISRKIRACASCRKHKIKCIMDENAGPPCKRCAEKNLGCVLNKSIQTLITERSRYGLRKTTFTIVDIWMD</sequence>
<evidence type="ECO:0000313" key="4">
    <source>
        <dbReference type="EMBL" id="KAK2601246.1"/>
    </source>
</evidence>
<keyword evidence="5" id="KW-1185">Reference proteome</keyword>
<protein>
    <recommendedName>
        <fullName evidence="3">Zn(2)-C6 fungal-type domain-containing protein</fullName>
    </recommendedName>
</protein>
<feature type="domain" description="Zn(2)-C6 fungal-type" evidence="3">
    <location>
        <begin position="84"/>
        <end position="117"/>
    </location>
</feature>
<keyword evidence="1" id="KW-0539">Nucleus</keyword>
<reference evidence="4" key="1">
    <citation type="submission" date="2023-06" db="EMBL/GenBank/DDBJ databases">
        <authorList>
            <person name="Noh H."/>
        </authorList>
    </citation>
    <scope>NUCLEOTIDE SEQUENCE</scope>
    <source>
        <strain evidence="4">DUCC20226</strain>
    </source>
</reference>
<feature type="compositionally biased region" description="Polar residues" evidence="2">
    <location>
        <begin position="60"/>
        <end position="73"/>
    </location>
</feature>
<dbReference type="PROSITE" id="PS50048">
    <property type="entry name" value="ZN2_CY6_FUNGAL_2"/>
    <property type="match status" value="1"/>
</dbReference>
<dbReference type="CDD" id="cd00067">
    <property type="entry name" value="GAL4"/>
    <property type="match status" value="1"/>
</dbReference>
<dbReference type="Gene3D" id="4.10.240.10">
    <property type="entry name" value="Zn(2)-C6 fungal-type DNA-binding domain"/>
    <property type="match status" value="1"/>
</dbReference>
<proteinExistence type="predicted"/>
<dbReference type="Proteomes" id="UP001265746">
    <property type="component" value="Unassembled WGS sequence"/>
</dbReference>
<dbReference type="PROSITE" id="PS00463">
    <property type="entry name" value="ZN2_CY6_FUNGAL_1"/>
    <property type="match status" value="1"/>
</dbReference>
<dbReference type="InterPro" id="IPR001138">
    <property type="entry name" value="Zn2Cys6_DnaBD"/>
</dbReference>
<dbReference type="AlphaFoldDB" id="A0AAD9S916"/>
<evidence type="ECO:0000256" key="2">
    <source>
        <dbReference type="SAM" id="MobiDB-lite"/>
    </source>
</evidence>
<dbReference type="EMBL" id="JAUJFL010000006">
    <property type="protein sequence ID" value="KAK2601246.1"/>
    <property type="molecule type" value="Genomic_DNA"/>
</dbReference>
<organism evidence="4 5">
    <name type="scientific">Phomopsis amygdali</name>
    <name type="common">Fusicoccum amygdali</name>
    <dbReference type="NCBI Taxonomy" id="1214568"/>
    <lineage>
        <taxon>Eukaryota</taxon>
        <taxon>Fungi</taxon>
        <taxon>Dikarya</taxon>
        <taxon>Ascomycota</taxon>
        <taxon>Pezizomycotina</taxon>
        <taxon>Sordariomycetes</taxon>
        <taxon>Sordariomycetidae</taxon>
        <taxon>Diaporthales</taxon>
        <taxon>Diaporthaceae</taxon>
        <taxon>Diaporthe</taxon>
    </lineage>
</organism>
<name>A0AAD9S916_PHOAM</name>
<feature type="compositionally biased region" description="Polar residues" evidence="2">
    <location>
        <begin position="23"/>
        <end position="35"/>
    </location>
</feature>